<comment type="caution">
    <text evidence="2">The sequence shown here is derived from an EMBL/GenBank/DDBJ whole genome shotgun (WGS) entry which is preliminary data.</text>
</comment>
<accession>A0AAW2XP74</accession>
<sequence length="91" mass="10297">MENGRDRRIEVVGRIAGRRMSEWIKKEIHHTDPSSPVHAISNHQDKCVDDGRNLTYCNGPSIPDSRQQRNTPASIANSTKKEGMTRRTVIS</sequence>
<protein>
    <submittedName>
        <fullName evidence="2">Uncharacterized protein</fullName>
    </submittedName>
</protein>
<gene>
    <name evidence="2" type="ORF">Slati_0923400</name>
</gene>
<proteinExistence type="predicted"/>
<organism evidence="2">
    <name type="scientific">Sesamum latifolium</name>
    <dbReference type="NCBI Taxonomy" id="2727402"/>
    <lineage>
        <taxon>Eukaryota</taxon>
        <taxon>Viridiplantae</taxon>
        <taxon>Streptophyta</taxon>
        <taxon>Embryophyta</taxon>
        <taxon>Tracheophyta</taxon>
        <taxon>Spermatophyta</taxon>
        <taxon>Magnoliopsida</taxon>
        <taxon>eudicotyledons</taxon>
        <taxon>Gunneridae</taxon>
        <taxon>Pentapetalae</taxon>
        <taxon>asterids</taxon>
        <taxon>lamiids</taxon>
        <taxon>Lamiales</taxon>
        <taxon>Pedaliaceae</taxon>
        <taxon>Sesamum</taxon>
    </lineage>
</organism>
<evidence type="ECO:0000313" key="2">
    <source>
        <dbReference type="EMBL" id="KAL0455842.1"/>
    </source>
</evidence>
<reference evidence="2" key="2">
    <citation type="journal article" date="2024" name="Plant">
        <title>Genomic evolution and insights into agronomic trait innovations of Sesamum species.</title>
        <authorList>
            <person name="Miao H."/>
            <person name="Wang L."/>
            <person name="Qu L."/>
            <person name="Liu H."/>
            <person name="Sun Y."/>
            <person name="Le M."/>
            <person name="Wang Q."/>
            <person name="Wei S."/>
            <person name="Zheng Y."/>
            <person name="Lin W."/>
            <person name="Duan Y."/>
            <person name="Cao H."/>
            <person name="Xiong S."/>
            <person name="Wang X."/>
            <person name="Wei L."/>
            <person name="Li C."/>
            <person name="Ma Q."/>
            <person name="Ju M."/>
            <person name="Zhao R."/>
            <person name="Li G."/>
            <person name="Mu C."/>
            <person name="Tian Q."/>
            <person name="Mei H."/>
            <person name="Zhang T."/>
            <person name="Gao T."/>
            <person name="Zhang H."/>
        </authorList>
    </citation>
    <scope>NUCLEOTIDE SEQUENCE</scope>
    <source>
        <strain evidence="2">KEN1</strain>
    </source>
</reference>
<evidence type="ECO:0000256" key="1">
    <source>
        <dbReference type="SAM" id="MobiDB-lite"/>
    </source>
</evidence>
<dbReference type="AlphaFoldDB" id="A0AAW2XP74"/>
<dbReference type="EMBL" id="JACGWN010000003">
    <property type="protein sequence ID" value="KAL0455842.1"/>
    <property type="molecule type" value="Genomic_DNA"/>
</dbReference>
<feature type="compositionally biased region" description="Polar residues" evidence="1">
    <location>
        <begin position="64"/>
        <end position="78"/>
    </location>
</feature>
<feature type="region of interest" description="Disordered" evidence="1">
    <location>
        <begin position="58"/>
        <end position="91"/>
    </location>
</feature>
<name>A0AAW2XP74_9LAMI</name>
<reference evidence="2" key="1">
    <citation type="submission" date="2020-06" db="EMBL/GenBank/DDBJ databases">
        <authorList>
            <person name="Li T."/>
            <person name="Hu X."/>
            <person name="Zhang T."/>
            <person name="Song X."/>
            <person name="Zhang H."/>
            <person name="Dai N."/>
            <person name="Sheng W."/>
            <person name="Hou X."/>
            <person name="Wei L."/>
        </authorList>
    </citation>
    <scope>NUCLEOTIDE SEQUENCE</scope>
    <source>
        <strain evidence="2">KEN1</strain>
        <tissue evidence="2">Leaf</tissue>
    </source>
</reference>